<reference evidence="2" key="1">
    <citation type="journal article" date="2013" name="Nature">
        <title>Draft genome of the wheat A-genome progenitor Triticum urartu.</title>
        <authorList>
            <person name="Ling H.Q."/>
            <person name="Zhao S."/>
            <person name="Liu D."/>
            <person name="Wang J."/>
            <person name="Sun H."/>
            <person name="Zhang C."/>
            <person name="Fan H."/>
            <person name="Li D."/>
            <person name="Dong L."/>
            <person name="Tao Y."/>
            <person name="Gao C."/>
            <person name="Wu H."/>
            <person name="Li Y."/>
            <person name="Cui Y."/>
            <person name="Guo X."/>
            <person name="Zheng S."/>
            <person name="Wang B."/>
            <person name="Yu K."/>
            <person name="Liang Q."/>
            <person name="Yang W."/>
            <person name="Lou X."/>
            <person name="Chen J."/>
            <person name="Feng M."/>
            <person name="Jian J."/>
            <person name="Zhang X."/>
            <person name="Luo G."/>
            <person name="Jiang Y."/>
            <person name="Liu J."/>
            <person name="Wang Z."/>
            <person name="Sha Y."/>
            <person name="Zhang B."/>
            <person name="Wu H."/>
            <person name="Tang D."/>
            <person name="Shen Q."/>
            <person name="Xue P."/>
            <person name="Zou S."/>
            <person name="Wang X."/>
            <person name="Liu X."/>
            <person name="Wang F."/>
            <person name="Yang Y."/>
            <person name="An X."/>
            <person name="Dong Z."/>
            <person name="Zhang K."/>
            <person name="Zhang X."/>
            <person name="Luo M.C."/>
            <person name="Dvorak J."/>
            <person name="Tong Y."/>
            <person name="Wang J."/>
            <person name="Yang H."/>
            <person name="Li Z."/>
            <person name="Wang D."/>
            <person name="Zhang A."/>
            <person name="Wang J."/>
        </authorList>
    </citation>
    <scope>NUCLEOTIDE SEQUENCE</scope>
</reference>
<evidence type="ECO:0000313" key="2">
    <source>
        <dbReference type="EMBL" id="EMS67379.1"/>
    </source>
</evidence>
<dbReference type="PANTHER" id="PTHR46224:SF48">
    <property type="entry name" value="OS02G0493050 PROTEIN"/>
    <property type="match status" value="1"/>
</dbReference>
<dbReference type="SMART" id="SM00248">
    <property type="entry name" value="ANK"/>
    <property type="match status" value="4"/>
</dbReference>
<dbReference type="InterPro" id="IPR002110">
    <property type="entry name" value="Ankyrin_rpt"/>
</dbReference>
<dbReference type="SUPFAM" id="SSF48403">
    <property type="entry name" value="Ankyrin repeat"/>
    <property type="match status" value="1"/>
</dbReference>
<dbReference type="Gene3D" id="1.10.10.10">
    <property type="entry name" value="Winged helix-like DNA-binding domain superfamily/Winged helix DNA-binding domain"/>
    <property type="match status" value="1"/>
</dbReference>
<dbReference type="Pfam" id="PF08100">
    <property type="entry name" value="Dimerisation"/>
    <property type="match status" value="1"/>
</dbReference>
<keyword evidence="2" id="KW-0808">Transferase</keyword>
<dbReference type="Pfam" id="PF12796">
    <property type="entry name" value="Ank_2"/>
    <property type="match status" value="2"/>
</dbReference>
<organism evidence="2">
    <name type="scientific">Triticum urartu</name>
    <name type="common">Red wild einkorn</name>
    <name type="synonym">Crithodium urartu</name>
    <dbReference type="NCBI Taxonomy" id="4572"/>
    <lineage>
        <taxon>Eukaryota</taxon>
        <taxon>Viridiplantae</taxon>
        <taxon>Streptophyta</taxon>
        <taxon>Embryophyta</taxon>
        <taxon>Tracheophyta</taxon>
        <taxon>Spermatophyta</taxon>
        <taxon>Magnoliopsida</taxon>
        <taxon>Liliopsida</taxon>
        <taxon>Poales</taxon>
        <taxon>Poaceae</taxon>
        <taxon>BOP clade</taxon>
        <taxon>Pooideae</taxon>
        <taxon>Triticodae</taxon>
        <taxon>Triticeae</taxon>
        <taxon>Triticinae</taxon>
        <taxon>Triticum</taxon>
    </lineage>
</organism>
<keyword evidence="2" id="KW-0489">Methyltransferase</keyword>
<dbReference type="GO" id="GO:0008168">
    <property type="term" value="F:methyltransferase activity"/>
    <property type="evidence" value="ECO:0007669"/>
    <property type="project" value="UniProtKB-KW"/>
</dbReference>
<sequence>MVWGPPSATKRGRQGRVVLGALHMGRRGTGMGGHVDQDGDGRMAANEALEEGDMCLIDRQSSSTTRPEPGPGALQRRRLQAAAEGNLQLFKRAASALDGGKGRLRDAAEAVKLRGAGALHLATRRGRMPFWQSTNYYHRKWFVDYLNWREILGYTPLAHAIIAGTVDTFQYLLDHGANPDKPDEKGSTPLHLSASGGLSLCVLILFLCVFKFFVCVFWGDVMKLEMDHVICIISKKLFHSYFLRWSNYIHPYHYLWCNFHLQNQVVSMTGWWLGAMKILLDHHADCNKVFNTAYSPLIVALNVGSLKCVKLPIKAGAEVKGVGTVTPLTIAANNGLTDFYKCLLEAGADPDVRNDDDSMNTMNPADLKLEESKANKRNDYATAVKLYSMHPNVYQLFDFSGNQCPVYHLNSSLVAADRCLDDATLYSTRSLCWLKMGEGDQALMDAGICKMKRLGWFRFRQQARSTLKLQAGLKAHPDETLMAAGCKLLTPAEVAAKLPSTANLEAADMVDCMLRLLASYGMVSCMVEEGKDGRLSRRYDAAPMYKFLTPNEDGFSMSALALMSHEPGPSPHGELVS</sequence>
<dbReference type="eggNOG" id="KOG3178">
    <property type="taxonomic scope" value="Eukaryota"/>
</dbReference>
<dbReference type="InterPro" id="IPR036390">
    <property type="entry name" value="WH_DNA-bd_sf"/>
</dbReference>
<feature type="domain" description="O-methyltransferase dimerisation" evidence="1">
    <location>
        <begin position="487"/>
        <end position="548"/>
    </location>
</feature>
<name>M8B1G3_TRIUA</name>
<dbReference type="InterPro" id="IPR012967">
    <property type="entry name" value="COMT_dimerisation"/>
</dbReference>
<dbReference type="SUPFAM" id="SSF46785">
    <property type="entry name" value="Winged helix' DNA-binding domain"/>
    <property type="match status" value="1"/>
</dbReference>
<dbReference type="STRING" id="4572.M8B1G3"/>
<dbReference type="AlphaFoldDB" id="M8B1G3"/>
<protein>
    <submittedName>
        <fullName evidence="2">Flavone O-methyltransferase 1</fullName>
    </submittedName>
</protein>
<dbReference type="PROSITE" id="PS50297">
    <property type="entry name" value="ANK_REP_REGION"/>
    <property type="match status" value="2"/>
</dbReference>
<dbReference type="InterPro" id="IPR051616">
    <property type="entry name" value="Cul2-RING_E3_ligase_SR"/>
</dbReference>
<dbReference type="PROSITE" id="PS50088">
    <property type="entry name" value="ANK_REPEAT"/>
    <property type="match status" value="2"/>
</dbReference>
<proteinExistence type="predicted"/>
<gene>
    <name evidence="2" type="ORF">TRIUR3_11275</name>
</gene>
<evidence type="ECO:0000259" key="1">
    <source>
        <dbReference type="Pfam" id="PF08100"/>
    </source>
</evidence>
<dbReference type="GO" id="GO:0032259">
    <property type="term" value="P:methylation"/>
    <property type="evidence" value="ECO:0007669"/>
    <property type="project" value="UniProtKB-KW"/>
</dbReference>
<dbReference type="EMBL" id="KD019722">
    <property type="protein sequence ID" value="EMS67379.1"/>
    <property type="molecule type" value="Genomic_DNA"/>
</dbReference>
<dbReference type="PANTHER" id="PTHR46224">
    <property type="entry name" value="ANKYRIN REPEAT FAMILY PROTEIN"/>
    <property type="match status" value="1"/>
</dbReference>
<dbReference type="InterPro" id="IPR036770">
    <property type="entry name" value="Ankyrin_rpt-contain_sf"/>
</dbReference>
<dbReference type="Gene3D" id="1.25.40.20">
    <property type="entry name" value="Ankyrin repeat-containing domain"/>
    <property type="match status" value="2"/>
</dbReference>
<accession>M8B1G3</accession>
<dbReference type="eggNOG" id="KOG0504">
    <property type="taxonomic scope" value="Eukaryota"/>
</dbReference>
<dbReference type="InterPro" id="IPR036388">
    <property type="entry name" value="WH-like_DNA-bd_sf"/>
</dbReference>